<reference evidence="1 2" key="1">
    <citation type="submission" date="2018-01" db="EMBL/GenBank/DDBJ databases">
        <title>Harnessing the power of phylogenomics to disentangle the directionality and signatures of interkingdom host jumping in the parasitic fungal genus Tolypocladium.</title>
        <authorList>
            <person name="Quandt C.A."/>
            <person name="Patterson W."/>
            <person name="Spatafora J.W."/>
        </authorList>
    </citation>
    <scope>NUCLEOTIDE SEQUENCE [LARGE SCALE GENOMIC DNA]</scope>
    <source>
        <strain evidence="1 2">NRBC 100945</strain>
    </source>
</reference>
<keyword evidence="2" id="KW-1185">Reference proteome</keyword>
<dbReference type="Proteomes" id="UP000237481">
    <property type="component" value="Unassembled WGS sequence"/>
</dbReference>
<proteinExistence type="predicted"/>
<comment type="caution">
    <text evidence="1">The sequence shown here is derived from an EMBL/GenBank/DDBJ whole genome shotgun (WGS) entry which is preliminary data.</text>
</comment>
<dbReference type="EMBL" id="PKSG01000223">
    <property type="protein sequence ID" value="POR37637.1"/>
    <property type="molecule type" value="Genomic_DNA"/>
</dbReference>
<dbReference type="OrthoDB" id="4924145at2759"/>
<feature type="non-terminal residue" evidence="1">
    <location>
        <position position="1"/>
    </location>
</feature>
<dbReference type="AlphaFoldDB" id="A0A2S4L5E8"/>
<evidence type="ECO:0000313" key="2">
    <source>
        <dbReference type="Proteomes" id="UP000237481"/>
    </source>
</evidence>
<organism evidence="1 2">
    <name type="scientific">Tolypocladium paradoxum</name>
    <dbReference type="NCBI Taxonomy" id="94208"/>
    <lineage>
        <taxon>Eukaryota</taxon>
        <taxon>Fungi</taxon>
        <taxon>Dikarya</taxon>
        <taxon>Ascomycota</taxon>
        <taxon>Pezizomycotina</taxon>
        <taxon>Sordariomycetes</taxon>
        <taxon>Hypocreomycetidae</taxon>
        <taxon>Hypocreales</taxon>
        <taxon>Ophiocordycipitaceae</taxon>
        <taxon>Tolypocladium</taxon>
    </lineage>
</organism>
<evidence type="ECO:0000313" key="1">
    <source>
        <dbReference type="EMBL" id="POR37637.1"/>
    </source>
</evidence>
<name>A0A2S4L5E8_9HYPO</name>
<sequence length="259" mass="29426">VRDASVTGFAPLTAPATAVAVYADLRKIRNQAEVTQNRLGDIAAFLVNEALPSAKKGKATAEADALDQATLRELYCRYTVACSPPFSHVKHPAFRDFIRGENMAEAIMEFIREYGIPSRVGYFMMENASNMNTMIDKVSDDLEHEFEVFYDPLPHRLRGFGHIINLAVMEFLVRKRPPTTDSYHGPSDEEVEQWRKRGAIGRLHNIVVYTLGRRSGEPVIMVTDPLKWCPESAQRRRFPNFMSTEIERLFSKARLMVTD</sequence>
<protein>
    <submittedName>
        <fullName evidence="1">Ribonuclease H-like protein</fullName>
    </submittedName>
</protein>
<accession>A0A2S4L5E8</accession>
<gene>
    <name evidence="1" type="ORF">TPAR_02164</name>
</gene>